<dbReference type="EMBL" id="FRBL01000001">
    <property type="protein sequence ID" value="SHK87333.1"/>
    <property type="molecule type" value="Genomic_DNA"/>
</dbReference>
<protein>
    <submittedName>
        <fullName evidence="2">DinB superfamily protein</fullName>
    </submittedName>
</protein>
<dbReference type="InterPro" id="IPR034660">
    <property type="entry name" value="DinB/YfiT-like"/>
</dbReference>
<dbReference type="Pfam" id="PF12867">
    <property type="entry name" value="DinB_2"/>
    <property type="match status" value="1"/>
</dbReference>
<accession>A0A1M6W104</accession>
<evidence type="ECO:0000259" key="1">
    <source>
        <dbReference type="Pfam" id="PF12867"/>
    </source>
</evidence>
<dbReference type="InterPro" id="IPR024775">
    <property type="entry name" value="DinB-like"/>
</dbReference>
<dbReference type="Proteomes" id="UP000184420">
    <property type="component" value="Unassembled WGS sequence"/>
</dbReference>
<gene>
    <name evidence="2" type="ORF">SAMN05444266_101439</name>
</gene>
<sequence>MYLNQHEIQSLLDKSFDNFVDYVNTLPDHRFTASPYGKWSAGQQMDHLIKSVRPVSSALGFPKFTLRYFGVSQQPSRSYDVLVQHYQDKLAQGATTTPPYQPAVIYNAQRQALLQSFIGQKYRLKEKLSNWSENDLDKYRLPHPLLGKLTVREMLYFTAHHNQHHLEKLKFQEQHAQAWENQLQQLIF</sequence>
<proteinExistence type="predicted"/>
<dbReference type="STRING" id="1419482.SAMN05444266_101439"/>
<dbReference type="SUPFAM" id="SSF109854">
    <property type="entry name" value="DinB/YfiT-like putative metalloenzymes"/>
    <property type="match status" value="1"/>
</dbReference>
<name>A0A1M6W104_9BACT</name>
<dbReference type="Gene3D" id="1.20.120.450">
    <property type="entry name" value="dinb family like domain"/>
    <property type="match status" value="1"/>
</dbReference>
<dbReference type="RefSeq" id="WP_073077551.1">
    <property type="nucleotide sequence ID" value="NZ_FRBL01000001.1"/>
</dbReference>
<organism evidence="2 3">
    <name type="scientific">Chitinophaga jiangningensis</name>
    <dbReference type="NCBI Taxonomy" id="1419482"/>
    <lineage>
        <taxon>Bacteria</taxon>
        <taxon>Pseudomonadati</taxon>
        <taxon>Bacteroidota</taxon>
        <taxon>Chitinophagia</taxon>
        <taxon>Chitinophagales</taxon>
        <taxon>Chitinophagaceae</taxon>
        <taxon>Chitinophaga</taxon>
    </lineage>
</organism>
<evidence type="ECO:0000313" key="3">
    <source>
        <dbReference type="Proteomes" id="UP000184420"/>
    </source>
</evidence>
<keyword evidence="3" id="KW-1185">Reference proteome</keyword>
<dbReference type="OrthoDB" id="954225at2"/>
<dbReference type="AlphaFoldDB" id="A0A1M6W104"/>
<reference evidence="2 3" key="1">
    <citation type="submission" date="2016-11" db="EMBL/GenBank/DDBJ databases">
        <authorList>
            <person name="Jaros S."/>
            <person name="Januszkiewicz K."/>
            <person name="Wedrychowicz H."/>
        </authorList>
    </citation>
    <scope>NUCLEOTIDE SEQUENCE [LARGE SCALE GENOMIC DNA]</scope>
    <source>
        <strain evidence="2 3">DSM 27406</strain>
    </source>
</reference>
<evidence type="ECO:0000313" key="2">
    <source>
        <dbReference type="EMBL" id="SHK87333.1"/>
    </source>
</evidence>
<feature type="domain" description="DinB-like" evidence="1">
    <location>
        <begin position="12"/>
        <end position="167"/>
    </location>
</feature>